<accession>A0A0G1HWC2</accession>
<dbReference type="Proteomes" id="UP000033831">
    <property type="component" value="Unassembled WGS sequence"/>
</dbReference>
<protein>
    <recommendedName>
        <fullName evidence="1">DUF8033 domain-containing protein</fullName>
    </recommendedName>
</protein>
<feature type="domain" description="DUF8033" evidence="1">
    <location>
        <begin position="10"/>
        <end position="57"/>
    </location>
</feature>
<reference evidence="2 3" key="1">
    <citation type="journal article" date="2015" name="Nature">
        <title>rRNA introns, odd ribosomes, and small enigmatic genomes across a large radiation of phyla.</title>
        <authorList>
            <person name="Brown C.T."/>
            <person name="Hug L.A."/>
            <person name="Thomas B.C."/>
            <person name="Sharon I."/>
            <person name="Castelle C.J."/>
            <person name="Singh A."/>
            <person name="Wilkins M.J."/>
            <person name="Williams K.H."/>
            <person name="Banfield J.F."/>
        </authorList>
    </citation>
    <scope>NUCLEOTIDE SEQUENCE [LARGE SCALE GENOMIC DNA]</scope>
</reference>
<evidence type="ECO:0000313" key="3">
    <source>
        <dbReference type="Proteomes" id="UP000033831"/>
    </source>
</evidence>
<gene>
    <name evidence="2" type="ORF">UW07_C0019G0016</name>
</gene>
<organism evidence="2 3">
    <name type="scientific">Candidatus Nomurabacteria bacterium GW2011_GWF2_43_8</name>
    <dbReference type="NCBI Taxonomy" id="1618779"/>
    <lineage>
        <taxon>Bacteria</taxon>
        <taxon>Candidatus Nomuraibacteriota</taxon>
    </lineage>
</organism>
<dbReference type="AlphaFoldDB" id="A0A0G1HWC2"/>
<dbReference type="EMBL" id="LCGX01000019">
    <property type="protein sequence ID" value="KKT23937.1"/>
    <property type="molecule type" value="Genomic_DNA"/>
</dbReference>
<sequence length="119" mass="13464">MKYKKNLHVEGSKVFSYSTHVATIDRASGKLYVHGYWSMTTSKHINHVADVLGLHKEDKARDVAEVEAERKAKESNDWKARMLRAGLEGRGLIMPDDWDTLPEAEKTKRLDGALANLTK</sequence>
<name>A0A0G1HWC2_9BACT</name>
<dbReference type="Pfam" id="PF26096">
    <property type="entry name" value="DUF8033"/>
    <property type="match status" value="1"/>
</dbReference>
<evidence type="ECO:0000313" key="2">
    <source>
        <dbReference type="EMBL" id="KKT23937.1"/>
    </source>
</evidence>
<proteinExistence type="predicted"/>
<dbReference type="InterPro" id="IPR058346">
    <property type="entry name" value="DUF8033"/>
</dbReference>
<comment type="caution">
    <text evidence="2">The sequence shown here is derived from an EMBL/GenBank/DDBJ whole genome shotgun (WGS) entry which is preliminary data.</text>
</comment>
<evidence type="ECO:0000259" key="1">
    <source>
        <dbReference type="Pfam" id="PF26096"/>
    </source>
</evidence>